<evidence type="ECO:0000313" key="1">
    <source>
        <dbReference type="EMBL" id="KAH9377077.1"/>
    </source>
</evidence>
<gene>
    <name evidence="1" type="ORF">HPB48_001789</name>
</gene>
<proteinExistence type="predicted"/>
<dbReference type="OrthoDB" id="15794at2759"/>
<accession>A0A9J6GN87</accession>
<dbReference type="Proteomes" id="UP000821853">
    <property type="component" value="Unassembled WGS sequence"/>
</dbReference>
<name>A0A9J6GN87_HAELO</name>
<keyword evidence="2" id="KW-1185">Reference proteome</keyword>
<organism evidence="1 2">
    <name type="scientific">Haemaphysalis longicornis</name>
    <name type="common">Bush tick</name>
    <dbReference type="NCBI Taxonomy" id="44386"/>
    <lineage>
        <taxon>Eukaryota</taxon>
        <taxon>Metazoa</taxon>
        <taxon>Ecdysozoa</taxon>
        <taxon>Arthropoda</taxon>
        <taxon>Chelicerata</taxon>
        <taxon>Arachnida</taxon>
        <taxon>Acari</taxon>
        <taxon>Parasitiformes</taxon>
        <taxon>Ixodida</taxon>
        <taxon>Ixodoidea</taxon>
        <taxon>Ixodidae</taxon>
        <taxon>Haemaphysalinae</taxon>
        <taxon>Haemaphysalis</taxon>
    </lineage>
</organism>
<dbReference type="EMBL" id="JABSTR010000008">
    <property type="protein sequence ID" value="KAH9377077.1"/>
    <property type="molecule type" value="Genomic_DNA"/>
</dbReference>
<dbReference type="AlphaFoldDB" id="A0A9J6GN87"/>
<protein>
    <submittedName>
        <fullName evidence="1">Uncharacterized protein</fullName>
    </submittedName>
</protein>
<comment type="caution">
    <text evidence="1">The sequence shown here is derived from an EMBL/GenBank/DDBJ whole genome shotgun (WGS) entry which is preliminary data.</text>
</comment>
<evidence type="ECO:0000313" key="2">
    <source>
        <dbReference type="Proteomes" id="UP000821853"/>
    </source>
</evidence>
<sequence length="120" mass="13813">MNLEQAEDKFRELLGQIDPAHSAEFILWIQRRYLMARHQVAEGHHKLMQIASYLRDIVPGNAVLPSETIIVPKEDCDPATTVHVDAFLYDDHTIDELVEEGKLKPQLLQGVRVSRRRTTQ</sequence>
<dbReference type="VEuPathDB" id="VectorBase:HLOH_043746"/>
<reference evidence="1 2" key="1">
    <citation type="journal article" date="2020" name="Cell">
        <title>Large-Scale Comparative Analyses of Tick Genomes Elucidate Their Genetic Diversity and Vector Capacities.</title>
        <authorList>
            <consortium name="Tick Genome and Microbiome Consortium (TIGMIC)"/>
            <person name="Jia N."/>
            <person name="Wang J."/>
            <person name="Shi W."/>
            <person name="Du L."/>
            <person name="Sun Y."/>
            <person name="Zhan W."/>
            <person name="Jiang J.F."/>
            <person name="Wang Q."/>
            <person name="Zhang B."/>
            <person name="Ji P."/>
            <person name="Bell-Sakyi L."/>
            <person name="Cui X.M."/>
            <person name="Yuan T.T."/>
            <person name="Jiang B.G."/>
            <person name="Yang W.F."/>
            <person name="Lam T.T."/>
            <person name="Chang Q.C."/>
            <person name="Ding S.J."/>
            <person name="Wang X.J."/>
            <person name="Zhu J.G."/>
            <person name="Ruan X.D."/>
            <person name="Zhao L."/>
            <person name="Wei J.T."/>
            <person name="Ye R.Z."/>
            <person name="Que T.C."/>
            <person name="Du C.H."/>
            <person name="Zhou Y.H."/>
            <person name="Cheng J.X."/>
            <person name="Dai P.F."/>
            <person name="Guo W.B."/>
            <person name="Han X.H."/>
            <person name="Huang E.J."/>
            <person name="Li L.F."/>
            <person name="Wei W."/>
            <person name="Gao Y.C."/>
            <person name="Liu J.Z."/>
            <person name="Shao H.Z."/>
            <person name="Wang X."/>
            <person name="Wang C.C."/>
            <person name="Yang T.C."/>
            <person name="Huo Q.B."/>
            <person name="Li W."/>
            <person name="Chen H.Y."/>
            <person name="Chen S.E."/>
            <person name="Zhou L.G."/>
            <person name="Ni X.B."/>
            <person name="Tian J.H."/>
            <person name="Sheng Y."/>
            <person name="Liu T."/>
            <person name="Pan Y.S."/>
            <person name="Xia L.Y."/>
            <person name="Li J."/>
            <person name="Zhao F."/>
            <person name="Cao W.C."/>
        </authorList>
    </citation>
    <scope>NUCLEOTIDE SEQUENCE [LARGE SCALE GENOMIC DNA]</scope>
    <source>
        <strain evidence="1">HaeL-2018</strain>
    </source>
</reference>